<protein>
    <submittedName>
        <fullName evidence="9">MFS transporter</fullName>
    </submittedName>
</protein>
<feature type="transmembrane region" description="Helical" evidence="7">
    <location>
        <begin position="79"/>
        <end position="98"/>
    </location>
</feature>
<organism evidence="9 10">
    <name type="scientific">Bacillus songklensis</name>
    <dbReference type="NCBI Taxonomy" id="1069116"/>
    <lineage>
        <taxon>Bacteria</taxon>
        <taxon>Bacillati</taxon>
        <taxon>Bacillota</taxon>
        <taxon>Bacilli</taxon>
        <taxon>Bacillales</taxon>
        <taxon>Bacillaceae</taxon>
        <taxon>Bacillus</taxon>
    </lineage>
</organism>
<evidence type="ECO:0000256" key="7">
    <source>
        <dbReference type="SAM" id="Phobius"/>
    </source>
</evidence>
<accession>A0ABV8B0X7</accession>
<feature type="transmembrane region" description="Helical" evidence="7">
    <location>
        <begin position="332"/>
        <end position="356"/>
    </location>
</feature>
<evidence type="ECO:0000256" key="2">
    <source>
        <dbReference type="ARBA" id="ARBA00022448"/>
    </source>
</evidence>
<dbReference type="Pfam" id="PF12832">
    <property type="entry name" value="MFS_1_like"/>
    <property type="match status" value="1"/>
</dbReference>
<feature type="transmembrane region" description="Helical" evidence="7">
    <location>
        <begin position="206"/>
        <end position="224"/>
    </location>
</feature>
<gene>
    <name evidence="9" type="ORF">ACFOU2_06985</name>
</gene>
<dbReference type="InterPro" id="IPR036259">
    <property type="entry name" value="MFS_trans_sf"/>
</dbReference>
<feature type="transmembrane region" description="Helical" evidence="7">
    <location>
        <begin position="230"/>
        <end position="251"/>
    </location>
</feature>
<dbReference type="SUPFAM" id="SSF103473">
    <property type="entry name" value="MFS general substrate transporter"/>
    <property type="match status" value="1"/>
</dbReference>
<dbReference type="InterPro" id="IPR024989">
    <property type="entry name" value="MFS_assoc_dom"/>
</dbReference>
<name>A0ABV8B0X7_9BACI</name>
<proteinExistence type="predicted"/>
<feature type="transmembrane region" description="Helical" evidence="7">
    <location>
        <begin position="362"/>
        <end position="382"/>
    </location>
</feature>
<evidence type="ECO:0000256" key="3">
    <source>
        <dbReference type="ARBA" id="ARBA00022475"/>
    </source>
</evidence>
<dbReference type="PROSITE" id="PS50850">
    <property type="entry name" value="MFS"/>
    <property type="match status" value="1"/>
</dbReference>
<dbReference type="Gene3D" id="1.20.1250.20">
    <property type="entry name" value="MFS general substrate transporter like domains"/>
    <property type="match status" value="2"/>
</dbReference>
<keyword evidence="2" id="KW-0813">Transport</keyword>
<comment type="subcellular location">
    <subcellularLocation>
        <location evidence="1">Cell membrane</location>
        <topology evidence="1">Multi-pass membrane protein</topology>
    </subcellularLocation>
</comment>
<dbReference type="PANTHER" id="PTHR23522">
    <property type="entry name" value="BLL5896 PROTEIN"/>
    <property type="match status" value="1"/>
</dbReference>
<evidence type="ECO:0000313" key="9">
    <source>
        <dbReference type="EMBL" id="MFC3883279.1"/>
    </source>
</evidence>
<evidence type="ECO:0000259" key="8">
    <source>
        <dbReference type="PROSITE" id="PS50850"/>
    </source>
</evidence>
<keyword evidence="3" id="KW-1003">Cell membrane</keyword>
<feature type="transmembrane region" description="Helical" evidence="7">
    <location>
        <begin position="49"/>
        <end position="67"/>
    </location>
</feature>
<evidence type="ECO:0000256" key="6">
    <source>
        <dbReference type="ARBA" id="ARBA00023136"/>
    </source>
</evidence>
<keyword evidence="10" id="KW-1185">Reference proteome</keyword>
<evidence type="ECO:0000256" key="1">
    <source>
        <dbReference type="ARBA" id="ARBA00004651"/>
    </source>
</evidence>
<evidence type="ECO:0000256" key="4">
    <source>
        <dbReference type="ARBA" id="ARBA00022692"/>
    </source>
</evidence>
<sequence length="397" mass="43568">MQLALNKEKGYTKAVFVLFYFLVFFGIGGLFPLLSVYLSDVVGLSGAEVGTIMSISPVVMIFIQPLWGMIADYTQKPRLVLTLTLMGTGMVGYFFSFIEQYAAFLVIAALLAFFQSSIIPISDSIALNYVQKANGNYGAIRLWGAIGFAVSVLVVGRLAETFGLKIIFYVFAVVLFLAALFAWQLPKESQTLKVNLREDVSRLVKMPKFMLFLLATFLIFGPIYANNFYFSLYITGLGGTLTGVGLAFLFAAGSEAPFMKFASSWIQKLGILHILLLSSFIALVRWTLYFFEPSLTIVYATTILQGFSTGLFIPAALQYVRDLAPTNVRATAVSLYAAMGNGLGSWFCTFLGGLMLEKYTVSTVYGFFSVLTLVGCALTFFIKNLEKGDLAESNMSG</sequence>
<feature type="transmembrane region" description="Helical" evidence="7">
    <location>
        <begin position="142"/>
        <end position="160"/>
    </location>
</feature>
<evidence type="ECO:0000256" key="5">
    <source>
        <dbReference type="ARBA" id="ARBA00022989"/>
    </source>
</evidence>
<dbReference type="RefSeq" id="WP_377913508.1">
    <property type="nucleotide sequence ID" value="NZ_JBHRZT010000020.1"/>
</dbReference>
<feature type="transmembrane region" description="Helical" evidence="7">
    <location>
        <begin position="297"/>
        <end position="320"/>
    </location>
</feature>
<keyword evidence="6 7" id="KW-0472">Membrane</keyword>
<dbReference type="Proteomes" id="UP001595752">
    <property type="component" value="Unassembled WGS sequence"/>
</dbReference>
<keyword evidence="5 7" id="KW-1133">Transmembrane helix</keyword>
<feature type="domain" description="Major facilitator superfamily (MFS) profile" evidence="8">
    <location>
        <begin position="12"/>
        <end position="387"/>
    </location>
</feature>
<reference evidence="10" key="1">
    <citation type="journal article" date="2019" name="Int. J. Syst. Evol. Microbiol.">
        <title>The Global Catalogue of Microorganisms (GCM) 10K type strain sequencing project: providing services to taxonomists for standard genome sequencing and annotation.</title>
        <authorList>
            <consortium name="The Broad Institute Genomics Platform"/>
            <consortium name="The Broad Institute Genome Sequencing Center for Infectious Disease"/>
            <person name="Wu L."/>
            <person name="Ma J."/>
        </authorList>
    </citation>
    <scope>NUCLEOTIDE SEQUENCE [LARGE SCALE GENOMIC DNA]</scope>
    <source>
        <strain evidence="10">CCUG 61889</strain>
    </source>
</reference>
<feature type="transmembrane region" description="Helical" evidence="7">
    <location>
        <begin position="166"/>
        <end position="185"/>
    </location>
</feature>
<evidence type="ECO:0000313" key="10">
    <source>
        <dbReference type="Proteomes" id="UP001595752"/>
    </source>
</evidence>
<feature type="transmembrane region" description="Helical" evidence="7">
    <location>
        <begin position="271"/>
        <end position="291"/>
    </location>
</feature>
<comment type="caution">
    <text evidence="9">The sequence shown here is derived from an EMBL/GenBank/DDBJ whole genome shotgun (WGS) entry which is preliminary data.</text>
</comment>
<feature type="transmembrane region" description="Helical" evidence="7">
    <location>
        <begin position="12"/>
        <end position="37"/>
    </location>
</feature>
<keyword evidence="4 7" id="KW-0812">Transmembrane</keyword>
<dbReference type="InterPro" id="IPR020846">
    <property type="entry name" value="MFS_dom"/>
</dbReference>
<dbReference type="PANTHER" id="PTHR23522:SF4">
    <property type="entry name" value="NUCLEOSIDE PERMEASE NUPG-RELATED"/>
    <property type="match status" value="1"/>
</dbReference>
<dbReference type="EMBL" id="JBHRZT010000020">
    <property type="protein sequence ID" value="MFC3883279.1"/>
    <property type="molecule type" value="Genomic_DNA"/>
</dbReference>
<feature type="transmembrane region" description="Helical" evidence="7">
    <location>
        <begin position="104"/>
        <end position="130"/>
    </location>
</feature>